<dbReference type="PROSITE" id="PS51820">
    <property type="entry name" value="PA14"/>
    <property type="match status" value="1"/>
</dbReference>
<keyword evidence="3" id="KW-0732">Signal</keyword>
<evidence type="ECO:0000256" key="2">
    <source>
        <dbReference type="ARBA" id="ARBA00022801"/>
    </source>
</evidence>
<reference evidence="5 6" key="1">
    <citation type="submission" date="2020-08" db="EMBL/GenBank/DDBJ databases">
        <title>Genomic Encyclopedia of Type Strains, Phase IV (KMG-V): Genome sequencing to study the core and pangenomes of soil and plant-associated prokaryotes.</title>
        <authorList>
            <person name="Whitman W."/>
        </authorList>
    </citation>
    <scope>NUCLEOTIDE SEQUENCE [LARGE SCALE GENOMIC DNA]</scope>
    <source>
        <strain evidence="5 6">S3M1</strain>
    </source>
</reference>
<dbReference type="GO" id="GO:0016788">
    <property type="term" value="F:hydrolase activity, acting on ester bonds"/>
    <property type="evidence" value="ECO:0007669"/>
    <property type="project" value="TreeGrafter"/>
</dbReference>
<dbReference type="RefSeq" id="WP_183882757.1">
    <property type="nucleotide sequence ID" value="NZ_JACHCE010000004.1"/>
</dbReference>
<dbReference type="Gene3D" id="3.90.182.10">
    <property type="entry name" value="Toxin - Anthrax Protective Antigen,domain 1"/>
    <property type="match status" value="1"/>
</dbReference>
<evidence type="ECO:0000256" key="3">
    <source>
        <dbReference type="SAM" id="SignalP"/>
    </source>
</evidence>
<dbReference type="InterPro" id="IPR029058">
    <property type="entry name" value="AB_hydrolase_fold"/>
</dbReference>
<dbReference type="AlphaFoldDB" id="A0A7W8ZN06"/>
<name>A0A7W8ZN06_9SPHI</name>
<dbReference type="InterPro" id="IPR037524">
    <property type="entry name" value="PA14/GLEYA"/>
</dbReference>
<gene>
    <name evidence="5" type="ORF">HDE68_002766</name>
</gene>
<dbReference type="InterPro" id="IPR000801">
    <property type="entry name" value="Esterase-like"/>
</dbReference>
<accession>A0A7W8ZN06</accession>
<dbReference type="Pfam" id="PF13290">
    <property type="entry name" value="CHB_HEX_C_1"/>
    <property type="match status" value="1"/>
</dbReference>
<evidence type="ECO:0000313" key="5">
    <source>
        <dbReference type="EMBL" id="MBB5636853.1"/>
    </source>
</evidence>
<dbReference type="PANTHER" id="PTHR40841:SF2">
    <property type="entry name" value="SIDEROPHORE-DEGRADING ESTERASE (EUROFUNG)"/>
    <property type="match status" value="1"/>
</dbReference>
<feature type="signal peptide" evidence="3">
    <location>
        <begin position="1"/>
        <end position="23"/>
    </location>
</feature>
<dbReference type="PANTHER" id="PTHR40841">
    <property type="entry name" value="SIDEROPHORE TRIACETYLFUSARININE C ESTERASE"/>
    <property type="match status" value="1"/>
</dbReference>
<proteinExistence type="inferred from homology"/>
<organism evidence="5 6">
    <name type="scientific">Pedobacter cryoconitis</name>
    <dbReference type="NCBI Taxonomy" id="188932"/>
    <lineage>
        <taxon>Bacteria</taxon>
        <taxon>Pseudomonadati</taxon>
        <taxon>Bacteroidota</taxon>
        <taxon>Sphingobacteriia</taxon>
        <taxon>Sphingobacteriales</taxon>
        <taxon>Sphingobacteriaceae</taxon>
        <taxon>Pedobacter</taxon>
    </lineage>
</organism>
<dbReference type="Pfam" id="PF00756">
    <property type="entry name" value="Esterase"/>
    <property type="match status" value="1"/>
</dbReference>
<protein>
    <submittedName>
        <fullName evidence="5">Putative alpha/beta superfamily hydrolase</fullName>
    </submittedName>
</protein>
<dbReference type="InterPro" id="IPR059177">
    <property type="entry name" value="GH29D-like_dom"/>
</dbReference>
<evidence type="ECO:0000256" key="1">
    <source>
        <dbReference type="ARBA" id="ARBA00005622"/>
    </source>
</evidence>
<dbReference type="EMBL" id="JACHCE010000004">
    <property type="protein sequence ID" value="MBB5636853.1"/>
    <property type="molecule type" value="Genomic_DNA"/>
</dbReference>
<keyword evidence="2 5" id="KW-0378">Hydrolase</keyword>
<dbReference type="Proteomes" id="UP000537204">
    <property type="component" value="Unassembled WGS sequence"/>
</dbReference>
<dbReference type="SUPFAM" id="SSF53474">
    <property type="entry name" value="alpha/beta-Hydrolases"/>
    <property type="match status" value="1"/>
</dbReference>
<evidence type="ECO:0000313" key="6">
    <source>
        <dbReference type="Proteomes" id="UP000537204"/>
    </source>
</evidence>
<comment type="similarity">
    <text evidence="1">Belongs to the esterase D family.</text>
</comment>
<dbReference type="SUPFAM" id="SSF56988">
    <property type="entry name" value="Anthrax protective antigen"/>
    <property type="match status" value="1"/>
</dbReference>
<dbReference type="InterPro" id="IPR052558">
    <property type="entry name" value="Siderophore_Hydrolase_D"/>
</dbReference>
<feature type="domain" description="PA14" evidence="4">
    <location>
        <begin position="362"/>
        <end position="501"/>
    </location>
</feature>
<feature type="chain" id="PRO_5030579032" evidence="3">
    <location>
        <begin position="24"/>
        <end position="508"/>
    </location>
</feature>
<dbReference type="Gene3D" id="3.40.50.1820">
    <property type="entry name" value="alpha/beta hydrolase"/>
    <property type="match status" value="1"/>
</dbReference>
<sequence length="508" mass="57371">MKKTLIFLMLSILTGSIVNTVRAQDTVVRKIDYGKIDSLGSGVLKEKRLFEVFLPKAYKAGSTSKYDVLYVLDGGNPNTGLINEIQHFLESESYMPPTIIVSILNTDRNRDLTPTKVKDWETSGGADKFLLFIKSELIPYINKKYPSNGENTLWGHSFGGLFVTYALFNEPQTFKSYIAADPSLWWDNCYIQKIASDKLPALAGSNVTFFMGGRDGEGGRSMKIDTMSTILQKLAPAGLTWKSMVYPDETHGSVRLKSIYDGLKFSYRGFNNKADFLPMNGIIVKNKPIKIWYFNDTATVYYTVDGTVPAVSSHKMQKEVSLTAAGRFTAKNIISRSRYDHIATGDFVDGETLKPVSNKKNMKPGGFNYAYYEGNWDKWPAFKSLKNPVKTGLTDAAFNLDKIPEKNNHAVIVEGFLETKEEGYYVFILEDGEEAKLYLGNKLLMKMTAPNNQFSSYIVPLTKGFYPLRLESYHQKQGYKLKLSYMTPGMMQHINFIPIPLDLQYHKP</sequence>
<evidence type="ECO:0000259" key="4">
    <source>
        <dbReference type="PROSITE" id="PS51820"/>
    </source>
</evidence>
<comment type="caution">
    <text evidence="5">The sequence shown here is derived from an EMBL/GenBank/DDBJ whole genome shotgun (WGS) entry which is preliminary data.</text>
</comment>